<feature type="compositionally biased region" description="Low complexity" evidence="1">
    <location>
        <begin position="306"/>
        <end position="322"/>
    </location>
</feature>
<name>A0A1X2GZ19_SYNRA</name>
<comment type="caution">
    <text evidence="2">The sequence shown here is derived from an EMBL/GenBank/DDBJ whole genome shotgun (WGS) entry which is preliminary data.</text>
</comment>
<feature type="compositionally biased region" description="Polar residues" evidence="1">
    <location>
        <begin position="630"/>
        <end position="643"/>
    </location>
</feature>
<feature type="compositionally biased region" description="Basic residues" evidence="1">
    <location>
        <begin position="424"/>
        <end position="433"/>
    </location>
</feature>
<feature type="region of interest" description="Disordered" evidence="1">
    <location>
        <begin position="516"/>
        <end position="538"/>
    </location>
</feature>
<feature type="compositionally biased region" description="Basic residues" evidence="1">
    <location>
        <begin position="581"/>
        <end position="597"/>
    </location>
</feature>
<evidence type="ECO:0000313" key="2">
    <source>
        <dbReference type="EMBL" id="ORY89182.1"/>
    </source>
</evidence>
<dbReference type="EMBL" id="MCGN01000020">
    <property type="protein sequence ID" value="ORY89182.1"/>
    <property type="molecule type" value="Genomic_DNA"/>
</dbReference>
<feature type="region of interest" description="Disordered" evidence="1">
    <location>
        <begin position="175"/>
        <end position="249"/>
    </location>
</feature>
<protein>
    <submittedName>
        <fullName evidence="2">Uncharacterized protein</fullName>
    </submittedName>
</protein>
<proteinExistence type="predicted"/>
<feature type="compositionally biased region" description="Basic and acidic residues" evidence="1">
    <location>
        <begin position="227"/>
        <end position="247"/>
    </location>
</feature>
<feature type="compositionally biased region" description="Low complexity" evidence="1">
    <location>
        <begin position="612"/>
        <end position="629"/>
    </location>
</feature>
<dbReference type="OMA" id="MASELMN"/>
<feature type="compositionally biased region" description="Low complexity" evidence="1">
    <location>
        <begin position="175"/>
        <end position="204"/>
    </location>
</feature>
<organism evidence="2 3">
    <name type="scientific">Syncephalastrum racemosum</name>
    <name type="common">Filamentous fungus</name>
    <dbReference type="NCBI Taxonomy" id="13706"/>
    <lineage>
        <taxon>Eukaryota</taxon>
        <taxon>Fungi</taxon>
        <taxon>Fungi incertae sedis</taxon>
        <taxon>Mucoromycota</taxon>
        <taxon>Mucoromycotina</taxon>
        <taxon>Mucoromycetes</taxon>
        <taxon>Mucorales</taxon>
        <taxon>Syncephalastraceae</taxon>
        <taxon>Syncephalastrum</taxon>
    </lineage>
</organism>
<dbReference type="AlphaFoldDB" id="A0A1X2GZ19"/>
<evidence type="ECO:0000313" key="3">
    <source>
        <dbReference type="Proteomes" id="UP000242180"/>
    </source>
</evidence>
<dbReference type="OrthoDB" id="2289035at2759"/>
<dbReference type="Proteomes" id="UP000242180">
    <property type="component" value="Unassembled WGS sequence"/>
</dbReference>
<feature type="region of interest" description="Disordered" evidence="1">
    <location>
        <begin position="356"/>
        <end position="449"/>
    </location>
</feature>
<feature type="compositionally biased region" description="Low complexity" evidence="1">
    <location>
        <begin position="701"/>
        <end position="715"/>
    </location>
</feature>
<feature type="compositionally biased region" description="Polar residues" evidence="1">
    <location>
        <begin position="149"/>
        <end position="159"/>
    </location>
</feature>
<feature type="compositionally biased region" description="Polar residues" evidence="1">
    <location>
        <begin position="356"/>
        <end position="371"/>
    </location>
</feature>
<gene>
    <name evidence="2" type="ORF">BCR43DRAFT_500161</name>
</gene>
<feature type="region of interest" description="Disordered" evidence="1">
    <location>
        <begin position="578"/>
        <end position="723"/>
    </location>
</feature>
<keyword evidence="3" id="KW-1185">Reference proteome</keyword>
<feature type="compositionally biased region" description="Polar residues" evidence="1">
    <location>
        <begin position="668"/>
        <end position="681"/>
    </location>
</feature>
<feature type="compositionally biased region" description="Pro residues" evidence="1">
    <location>
        <begin position="375"/>
        <end position="386"/>
    </location>
</feature>
<feature type="region of interest" description="Disordered" evidence="1">
    <location>
        <begin position="121"/>
        <end position="159"/>
    </location>
</feature>
<feature type="compositionally biased region" description="Acidic residues" evidence="1">
    <location>
        <begin position="121"/>
        <end position="147"/>
    </location>
</feature>
<accession>A0A1X2GZ19</accession>
<reference evidence="2 3" key="1">
    <citation type="submission" date="2016-07" db="EMBL/GenBank/DDBJ databases">
        <title>Pervasive Adenine N6-methylation of Active Genes in Fungi.</title>
        <authorList>
            <consortium name="DOE Joint Genome Institute"/>
            <person name="Mondo S.J."/>
            <person name="Dannebaum R.O."/>
            <person name="Kuo R.C."/>
            <person name="Labutti K."/>
            <person name="Haridas S."/>
            <person name="Kuo A."/>
            <person name="Salamov A."/>
            <person name="Ahrendt S.R."/>
            <person name="Lipzen A."/>
            <person name="Sullivan W."/>
            <person name="Andreopoulos W.B."/>
            <person name="Clum A."/>
            <person name="Lindquist E."/>
            <person name="Daum C."/>
            <person name="Ramamoorthy G.K."/>
            <person name="Gryganskyi A."/>
            <person name="Culley D."/>
            <person name="Magnuson J.K."/>
            <person name="James T.Y."/>
            <person name="O'Malley M.A."/>
            <person name="Stajich J.E."/>
            <person name="Spatafora J.W."/>
            <person name="Visel A."/>
            <person name="Grigoriev I.V."/>
        </authorList>
    </citation>
    <scope>NUCLEOTIDE SEQUENCE [LARGE SCALE GENOMIC DNA]</scope>
    <source>
        <strain evidence="2 3">NRRL 2496</strain>
    </source>
</reference>
<feature type="compositionally biased region" description="Low complexity" evidence="1">
    <location>
        <begin position="528"/>
        <end position="538"/>
    </location>
</feature>
<sequence length="739" mass="82864">MSGDDGIKMFPAPPKVSSTLASAAPLNQMVAMHNPIQLAAISNYKLAQLTFAPPDLHSMRKTALIKNMLDVLYDDTPPEWLDQMTRWQFFTPESLCDMTQEALEEMFAQYAQTIEAFQPLDMDDDEDEDDDSHSMWADEDDVEEEEVIQNKSSSTVSERSIFNQPHATLSSDVISLPSSSVAPSSPESTAPSTPTAAQPPASSSIFEKPLPQSPEHDTTRRKSLTPSERRKSTTLENKRKSITDSKRASFNMRKSRLSWTSDTGLAPNSYLAQNMASELMNLFDMEFSVDIQLSGAPRLPELPFKQRQQQHLTTTQQQQQQRRQSKRLSTDSFMGLIPTFESFTLDDDPQFQAVQQLNRKSQQRLSQNRPRQMTFPPPPTVPPPPTTSSSISASNLRASKRRSMSYPPLEGHIQAPAPPARSSSLKHRHRHRSSSTGDELPPSPESLKSKSSDFLASLVNALGPHNDIDTDSPPQGLVKKKSIRRLASFVKGNKKQPQRNGTSQETIVEDPIKEAEQDLLQPPPPRKSLASTLSSSDSWSSEIMVATKAEFNKPLPNTPSKRRSYHVARPVVIEAQDLRRARSLGHRHPHHRNKRRSSLLMETTASKRRSMQLQQLQQQQQQQQQQLQQESQPAAQPGLSRSKSAFVKIGSGWKKRRQQQKQAKNRQSIQLAPAQSTSSRRSVIATEFREFAQNPSPMPPSTTSLSSSASSSDYPPQDKPTTFVKRVATLTRKMRLQRV</sequence>
<feature type="region of interest" description="Disordered" evidence="1">
    <location>
        <begin position="306"/>
        <end position="331"/>
    </location>
</feature>
<evidence type="ECO:0000256" key="1">
    <source>
        <dbReference type="SAM" id="MobiDB-lite"/>
    </source>
</evidence>
<dbReference type="InParanoid" id="A0A1X2GZ19"/>